<dbReference type="VEuPathDB" id="TriTrypDB:BCY84_15983"/>
<accession>A0A7J6YAJ6</accession>
<evidence type="ECO:0000313" key="4">
    <source>
        <dbReference type="Proteomes" id="UP000583944"/>
    </source>
</evidence>
<keyword evidence="1" id="KW-0175">Coiled coil</keyword>
<comment type="caution">
    <text evidence="3">The sequence shown here is derived from an EMBL/GenBank/DDBJ whole genome shotgun (WGS) entry which is preliminary data.</text>
</comment>
<dbReference type="VEuPathDB" id="TriTrypDB:ECC02_003324"/>
<evidence type="ECO:0000256" key="1">
    <source>
        <dbReference type="SAM" id="Coils"/>
    </source>
</evidence>
<feature type="compositionally biased region" description="Low complexity" evidence="2">
    <location>
        <begin position="42"/>
        <end position="51"/>
    </location>
</feature>
<evidence type="ECO:0000313" key="3">
    <source>
        <dbReference type="EMBL" id="KAF5223592.1"/>
    </source>
</evidence>
<dbReference type="AlphaFoldDB" id="A0A7J6YAJ6"/>
<gene>
    <name evidence="3" type="ORF">ECC02_003324</name>
</gene>
<feature type="region of interest" description="Disordered" evidence="2">
    <location>
        <begin position="14"/>
        <end position="55"/>
    </location>
</feature>
<organism evidence="3 4">
    <name type="scientific">Trypanosoma cruzi</name>
    <dbReference type="NCBI Taxonomy" id="5693"/>
    <lineage>
        <taxon>Eukaryota</taxon>
        <taxon>Discoba</taxon>
        <taxon>Euglenozoa</taxon>
        <taxon>Kinetoplastea</taxon>
        <taxon>Metakinetoplastina</taxon>
        <taxon>Trypanosomatida</taxon>
        <taxon>Trypanosomatidae</taxon>
        <taxon>Trypanosoma</taxon>
        <taxon>Schizotrypanum</taxon>
    </lineage>
</organism>
<dbReference type="Proteomes" id="UP000583944">
    <property type="component" value="Unassembled WGS sequence"/>
</dbReference>
<evidence type="ECO:0000256" key="2">
    <source>
        <dbReference type="SAM" id="MobiDB-lite"/>
    </source>
</evidence>
<name>A0A7J6YAJ6_TRYCR</name>
<feature type="coiled-coil region" evidence="1">
    <location>
        <begin position="347"/>
        <end position="381"/>
    </location>
</feature>
<protein>
    <submittedName>
        <fullName evidence="3">Uncharacterized protein</fullName>
    </submittedName>
</protein>
<sequence>MSWLDSLWDGLGTTGNAATRSAVSKGMVSVDTTTSVPHDQQKQQQQQQQKPQQEHVPLLPPIQLPKGRELSAQMSVMSAESGKECGADDGKSQRARCRLPKIDQGRRPKKQQLALCRQWILSHRDEQARARAVVDVARELFYNVMVRCNSSIVEDGYDQMQLLALKTAASCFLLEEIVKALPRHGILRPCVGFLLRAVYVPDTPEMRDALGGTLAYPFILQNFPLEPATRTLLARYARKTYFIAHHELTQKVIVHAHTNVSRLQHFKRLPRVFALMSVNWVKFLLRIILRAWRHLCLVRRQNEQKHRARWARRFAAERIRFGVQRWRVYANIRLQGAEAGEVMKARIEALKMSTRSLENEINALSEESARLSAEIESKAELHVLFGKRISEIEQEYKNTLECVREMDRVGSRLLDSLLLKTPFPAEAETLSPLELLVLWANTTLLESPLGPLFLSSTDEDFAHAIDKIASKQTNKQQINVSEVAEEDLPFNPLLTETPMVNLPMHCFLALIRAMDYDAGPGKEDLKMVCTSEMRIRSLRSKMENNAEAVDLKDPETAAILESEVVVGHTIVEAYEALTGGTCIVTGAQLMTRKRGIQLLFLAALMRHFSNWMENQVRKQRSVEDKRPSLATAPTLTTVEVDLLGAPKKEEEEEEAPTVDNHLGVRDRKYFEWYHPPQNHVEWIARVQNQRQWIAASLSALHEALNVALEPSTLVPMEVQGDSPEFLENVTLKRLSDILPKKAITSGTFFLRLARVVENALPKLRALFLQYSLEDRTADGGGDVSSGSNSSTIGSRYITSIGFWNLLRDCRVVGGPGKINRAILRQILGNVFGTSVAAAANGRVREGNNLPRARRRILSALLSPVSDVRGSQYRLRFNAAEFIEILLRCAQAWDSLRHRQIENELKTFCKKKTSAVDTNTASLASLPGQGSDVLTDAEADDTVEDAKGEKKEIRYEACDMTWALRPAAVREFFHEWIVSHGFRGPTLDPFHRALRHPALREHIMANIDILLSLFTIYTTPKEAYGMPTKIPDMETSMRRLVLDKPENSIQQKERDSFLASATTTVQSGNPGIVRVMTVRDVKRMAKDFDWLSIRRVTSSVIEDAFFAICPDTENEFGLIFFTEWLDLLCVIAQYHNPDPTVPLHEKVPPFFKEHVTRYHRGDH</sequence>
<dbReference type="EMBL" id="JABDHM010000018">
    <property type="protein sequence ID" value="KAF5223592.1"/>
    <property type="molecule type" value="Genomic_DNA"/>
</dbReference>
<proteinExistence type="predicted"/>
<reference evidence="3 4" key="1">
    <citation type="journal article" date="2019" name="Genome Biol. Evol.">
        <title>Nanopore Sequencing Significantly Improves Genome Assembly of the Protozoan Parasite Trypanosoma cruzi.</title>
        <authorList>
            <person name="Diaz-Viraque F."/>
            <person name="Pita S."/>
            <person name="Greif G."/>
            <person name="de Souza R.C.M."/>
            <person name="Iraola G."/>
            <person name="Robello C."/>
        </authorList>
    </citation>
    <scope>NUCLEOTIDE SEQUENCE [LARGE SCALE GENOMIC DNA]</scope>
    <source>
        <strain evidence="3 4">Berenice</strain>
    </source>
</reference>